<dbReference type="EMBL" id="SLWL01000030">
    <property type="protein sequence ID" value="TCO07595.1"/>
    <property type="molecule type" value="Genomic_DNA"/>
</dbReference>
<evidence type="ECO:0000256" key="1">
    <source>
        <dbReference type="SAM" id="Phobius"/>
    </source>
</evidence>
<organism evidence="2 3">
    <name type="scientific">Camelimonas lactis</name>
    <dbReference type="NCBI Taxonomy" id="659006"/>
    <lineage>
        <taxon>Bacteria</taxon>
        <taxon>Pseudomonadati</taxon>
        <taxon>Pseudomonadota</taxon>
        <taxon>Alphaproteobacteria</taxon>
        <taxon>Hyphomicrobiales</taxon>
        <taxon>Chelatococcaceae</taxon>
        <taxon>Camelimonas</taxon>
    </lineage>
</organism>
<dbReference type="RefSeq" id="WP_165910070.1">
    <property type="nucleotide sequence ID" value="NZ_JBHUNN010000003.1"/>
</dbReference>
<feature type="transmembrane region" description="Helical" evidence="1">
    <location>
        <begin position="28"/>
        <end position="44"/>
    </location>
</feature>
<name>A0A4R2GHK1_9HYPH</name>
<keyword evidence="1" id="KW-0472">Membrane</keyword>
<reference evidence="2 3" key="1">
    <citation type="submission" date="2019-03" db="EMBL/GenBank/DDBJ databases">
        <title>Genomic Encyclopedia of Type Strains, Phase IV (KMG-IV): sequencing the most valuable type-strain genomes for metagenomic binning, comparative biology and taxonomic classification.</title>
        <authorList>
            <person name="Goeker M."/>
        </authorList>
    </citation>
    <scope>NUCLEOTIDE SEQUENCE [LARGE SCALE GENOMIC DNA]</scope>
    <source>
        <strain evidence="2 3">DSM 22958</strain>
    </source>
</reference>
<dbReference type="AlphaFoldDB" id="A0A4R2GHK1"/>
<protein>
    <submittedName>
        <fullName evidence="2">Uncharacterized protein</fullName>
    </submittedName>
</protein>
<keyword evidence="3" id="KW-1185">Reference proteome</keyword>
<evidence type="ECO:0000313" key="3">
    <source>
        <dbReference type="Proteomes" id="UP000294881"/>
    </source>
</evidence>
<sequence length="45" mass="4654">MIAAGLALGVFAWQTSLGVRLGFPHAAVFAAICFFVVGMAALFLP</sequence>
<dbReference type="Proteomes" id="UP000294881">
    <property type="component" value="Unassembled WGS sequence"/>
</dbReference>
<accession>A0A4R2GHK1</accession>
<gene>
    <name evidence="2" type="ORF">EV666_1306</name>
</gene>
<keyword evidence="1" id="KW-1133">Transmembrane helix</keyword>
<comment type="caution">
    <text evidence="2">The sequence shown here is derived from an EMBL/GenBank/DDBJ whole genome shotgun (WGS) entry which is preliminary data.</text>
</comment>
<keyword evidence="1" id="KW-0812">Transmembrane</keyword>
<evidence type="ECO:0000313" key="2">
    <source>
        <dbReference type="EMBL" id="TCO07595.1"/>
    </source>
</evidence>
<proteinExistence type="predicted"/>